<dbReference type="CDD" id="cd13143">
    <property type="entry name" value="MATE_MepA_like"/>
    <property type="match status" value="1"/>
</dbReference>
<evidence type="ECO:0000313" key="12">
    <source>
        <dbReference type="Proteomes" id="UP000663499"/>
    </source>
</evidence>
<evidence type="ECO:0000256" key="10">
    <source>
        <dbReference type="SAM" id="Phobius"/>
    </source>
</evidence>
<comment type="similarity">
    <text evidence="2">Belongs to the multi antimicrobial extrusion (MATE) (TC 2.A.66.1) family. MepA subfamily.</text>
</comment>
<reference evidence="11" key="1">
    <citation type="submission" date="2021-03" db="EMBL/GenBank/DDBJ databases">
        <title>Alkalibacter marinus sp. nov., isolated from tidal flat sediment.</title>
        <authorList>
            <person name="Namirimu T."/>
            <person name="Yang J.-A."/>
            <person name="Yang S.-H."/>
            <person name="Kim Y.-J."/>
            <person name="Kwon K.K."/>
        </authorList>
    </citation>
    <scope>NUCLEOTIDE SEQUENCE</scope>
    <source>
        <strain evidence="11">ES005</strain>
    </source>
</reference>
<feature type="transmembrane region" description="Helical" evidence="10">
    <location>
        <begin position="93"/>
        <end position="116"/>
    </location>
</feature>
<dbReference type="GO" id="GO:0046677">
    <property type="term" value="P:response to antibiotic"/>
    <property type="evidence" value="ECO:0007669"/>
    <property type="project" value="UniProtKB-KW"/>
</dbReference>
<organism evidence="11 12">
    <name type="scientific">Alkalibacter rhizosphaerae</name>
    <dbReference type="NCBI Taxonomy" id="2815577"/>
    <lineage>
        <taxon>Bacteria</taxon>
        <taxon>Bacillati</taxon>
        <taxon>Bacillota</taxon>
        <taxon>Clostridia</taxon>
        <taxon>Eubacteriales</taxon>
        <taxon>Eubacteriaceae</taxon>
        <taxon>Alkalibacter</taxon>
    </lineage>
</organism>
<evidence type="ECO:0000256" key="9">
    <source>
        <dbReference type="ARBA" id="ARBA00023251"/>
    </source>
</evidence>
<keyword evidence="8 10" id="KW-0472">Membrane</keyword>
<feature type="transmembrane region" description="Helical" evidence="10">
    <location>
        <begin position="391"/>
        <end position="412"/>
    </location>
</feature>
<dbReference type="EMBL" id="CP071444">
    <property type="protein sequence ID" value="QSX07951.1"/>
    <property type="molecule type" value="Genomic_DNA"/>
</dbReference>
<evidence type="ECO:0000256" key="3">
    <source>
        <dbReference type="ARBA" id="ARBA00022106"/>
    </source>
</evidence>
<keyword evidence="4" id="KW-0813">Transport</keyword>
<dbReference type="Pfam" id="PF01554">
    <property type="entry name" value="MatE"/>
    <property type="match status" value="2"/>
</dbReference>
<accession>A0A974XL34</accession>
<evidence type="ECO:0000256" key="5">
    <source>
        <dbReference type="ARBA" id="ARBA00022475"/>
    </source>
</evidence>
<keyword evidence="5" id="KW-1003">Cell membrane</keyword>
<feature type="transmembrane region" description="Helical" evidence="10">
    <location>
        <begin position="169"/>
        <end position="190"/>
    </location>
</feature>
<evidence type="ECO:0000256" key="4">
    <source>
        <dbReference type="ARBA" id="ARBA00022448"/>
    </source>
</evidence>
<feature type="transmembrane region" description="Helical" evidence="10">
    <location>
        <begin position="196"/>
        <end position="216"/>
    </location>
</feature>
<feature type="transmembrane region" description="Helical" evidence="10">
    <location>
        <begin position="48"/>
        <end position="72"/>
    </location>
</feature>
<evidence type="ECO:0000256" key="6">
    <source>
        <dbReference type="ARBA" id="ARBA00022692"/>
    </source>
</evidence>
<sequence length="454" mass="49797">MDNATQLGEVKVSKLLLKFSIPAIVGMLVNSIYNIVDRIYIGNGVGSLGIGGITVGFPVMMINMAISMLIGFGANAVISIRLGQNRRDDAEEILGNAFILFIISAFAVTTLGLIFLEPLLRIFGASDVLLPYAKDYMSIILMGNIFMTLSFGMNNFIRAEGNPKIAMKTMIIGAVTNIILDPIFIFVLGWGMKGAAFATILSQGVSMLWVLNYFFGGKSLLKIHTKNFRLRFETVRTIAALGFAPFAMQLANSVQNMIMNQSLMTYGGEIALSAMGVTMSIMTLIFMPMIGINQGSQPIIGYNYGAKKYDRVKETLKLAIIASVSIALFGWIITRLWPGQLIAVFNRSDAELLEIGKMQMRIGLSVFPLIGFQIVGANYFQAVGKPRHASFLSLSRQFFFLIPLLLIMPRFFGLAGVYAAMPVSDILAVTVTGIFLYHEIRHLDDSHASTVAQR</sequence>
<feature type="transmembrane region" description="Helical" evidence="10">
    <location>
        <begin position="237"/>
        <end position="258"/>
    </location>
</feature>
<dbReference type="PANTHER" id="PTHR43823">
    <property type="entry name" value="SPORULATION PROTEIN YKVU"/>
    <property type="match status" value="1"/>
</dbReference>
<dbReference type="PANTHER" id="PTHR43823:SF3">
    <property type="entry name" value="MULTIDRUG EXPORT PROTEIN MEPA"/>
    <property type="match status" value="1"/>
</dbReference>
<dbReference type="RefSeq" id="WP_207299293.1">
    <property type="nucleotide sequence ID" value="NZ_CP071444.1"/>
</dbReference>
<evidence type="ECO:0000256" key="7">
    <source>
        <dbReference type="ARBA" id="ARBA00022989"/>
    </source>
</evidence>
<evidence type="ECO:0000313" key="11">
    <source>
        <dbReference type="EMBL" id="QSX07951.1"/>
    </source>
</evidence>
<evidence type="ECO:0000256" key="2">
    <source>
        <dbReference type="ARBA" id="ARBA00008417"/>
    </source>
</evidence>
<keyword evidence="6 10" id="KW-0812">Transmembrane</keyword>
<dbReference type="AlphaFoldDB" id="A0A974XL34"/>
<dbReference type="InterPro" id="IPR002528">
    <property type="entry name" value="MATE_fam"/>
</dbReference>
<dbReference type="GO" id="GO:0015297">
    <property type="term" value="F:antiporter activity"/>
    <property type="evidence" value="ECO:0007669"/>
    <property type="project" value="InterPro"/>
</dbReference>
<evidence type="ECO:0000256" key="8">
    <source>
        <dbReference type="ARBA" id="ARBA00023136"/>
    </source>
</evidence>
<proteinExistence type="inferred from homology"/>
<dbReference type="PIRSF" id="PIRSF006603">
    <property type="entry name" value="DinF"/>
    <property type="match status" value="1"/>
</dbReference>
<name>A0A974XL34_9FIRM</name>
<protein>
    <recommendedName>
        <fullName evidence="3">Multidrug export protein MepA</fullName>
    </recommendedName>
</protein>
<keyword evidence="7 10" id="KW-1133">Transmembrane helix</keyword>
<comment type="subcellular location">
    <subcellularLocation>
        <location evidence="1">Cell membrane</location>
        <topology evidence="1">Multi-pass membrane protein</topology>
    </subcellularLocation>
</comment>
<feature type="transmembrane region" description="Helical" evidence="10">
    <location>
        <begin position="418"/>
        <end position="437"/>
    </location>
</feature>
<keyword evidence="12" id="KW-1185">Reference proteome</keyword>
<dbReference type="InterPro" id="IPR048279">
    <property type="entry name" value="MdtK-like"/>
</dbReference>
<feature type="transmembrane region" description="Helical" evidence="10">
    <location>
        <begin position="358"/>
        <end position="379"/>
    </location>
</feature>
<dbReference type="KEGG" id="alka:J0B03_09065"/>
<feature type="transmembrane region" description="Helical" evidence="10">
    <location>
        <begin position="136"/>
        <end position="157"/>
    </location>
</feature>
<keyword evidence="9" id="KW-0046">Antibiotic resistance</keyword>
<evidence type="ECO:0000256" key="1">
    <source>
        <dbReference type="ARBA" id="ARBA00004651"/>
    </source>
</evidence>
<dbReference type="InterPro" id="IPR045070">
    <property type="entry name" value="MATE_MepA-like"/>
</dbReference>
<dbReference type="GO" id="GO:0005886">
    <property type="term" value="C:plasma membrane"/>
    <property type="evidence" value="ECO:0007669"/>
    <property type="project" value="UniProtKB-SubCell"/>
</dbReference>
<gene>
    <name evidence="11" type="ORF">J0B03_09065</name>
</gene>
<dbReference type="Proteomes" id="UP000663499">
    <property type="component" value="Chromosome"/>
</dbReference>
<feature type="transmembrane region" description="Helical" evidence="10">
    <location>
        <begin position="15"/>
        <end position="36"/>
    </location>
</feature>
<feature type="transmembrane region" description="Helical" evidence="10">
    <location>
        <begin position="270"/>
        <end position="290"/>
    </location>
</feature>
<dbReference type="GO" id="GO:0042910">
    <property type="term" value="F:xenobiotic transmembrane transporter activity"/>
    <property type="evidence" value="ECO:0007669"/>
    <property type="project" value="InterPro"/>
</dbReference>
<feature type="transmembrane region" description="Helical" evidence="10">
    <location>
        <begin position="318"/>
        <end position="338"/>
    </location>
</feature>
<dbReference type="NCBIfam" id="TIGR00797">
    <property type="entry name" value="matE"/>
    <property type="match status" value="1"/>
</dbReference>
<dbReference type="InterPro" id="IPR051327">
    <property type="entry name" value="MATE_MepA_subfamily"/>
</dbReference>